<proteinExistence type="predicted"/>
<dbReference type="GeneID" id="28723595"/>
<reference evidence="1 2" key="1">
    <citation type="submission" date="2016-01" db="EMBL/GenBank/DDBJ databases">
        <title>Genome sequence of the yeast Holleya sinecauda.</title>
        <authorList>
            <person name="Dietrich F.S."/>
        </authorList>
    </citation>
    <scope>NUCLEOTIDE SEQUENCE [LARGE SCALE GENOMIC DNA]</scope>
    <source>
        <strain evidence="1 2">ATCC 58844</strain>
    </source>
</reference>
<dbReference type="RefSeq" id="XP_017987348.1">
    <property type="nucleotide sequence ID" value="XM_018132074.1"/>
</dbReference>
<dbReference type="EMBL" id="CP014244">
    <property type="protein sequence ID" value="AMD20352.1"/>
    <property type="molecule type" value="Genomic_DNA"/>
</dbReference>
<protein>
    <submittedName>
        <fullName evidence="1">HDL392Cp</fullName>
    </submittedName>
</protein>
<accession>A0A0X8HRX0</accession>
<keyword evidence="2" id="KW-1185">Reference proteome</keyword>
<dbReference type="OrthoDB" id="4052438at2759"/>
<sequence length="221" mass="25307">MVYSTHSQVVRKIVSVQWNDSYGNDSESMLGYSDDIVGNYVMSLLYKFLQFDSNFNVMLVFAHSYDIQPFHDRYLQNLNATSMGCNYSESCLDSYRDRESNILLTYSSAMLEACTYTDMVIFVNYLPDLEDYSLAVHTLKAGCGFCYLIYDPETVEADTRSPSICEDNSLESQLQRYHSVITDEQTPLSPVQIGPSMEMLATMLEVEESVLCNRYYDAVTY</sequence>
<evidence type="ECO:0000313" key="1">
    <source>
        <dbReference type="EMBL" id="AMD20352.1"/>
    </source>
</evidence>
<dbReference type="AlphaFoldDB" id="A0A0X8HRX0"/>
<evidence type="ECO:0000313" key="2">
    <source>
        <dbReference type="Proteomes" id="UP000243052"/>
    </source>
</evidence>
<gene>
    <name evidence="1" type="ORF">AW171_hschr42241</name>
</gene>
<dbReference type="Proteomes" id="UP000243052">
    <property type="component" value="Chromosome iv"/>
</dbReference>
<name>A0A0X8HRX0_9SACH</name>
<organism evidence="1 2">
    <name type="scientific">Eremothecium sinecaudum</name>
    <dbReference type="NCBI Taxonomy" id="45286"/>
    <lineage>
        <taxon>Eukaryota</taxon>
        <taxon>Fungi</taxon>
        <taxon>Dikarya</taxon>
        <taxon>Ascomycota</taxon>
        <taxon>Saccharomycotina</taxon>
        <taxon>Saccharomycetes</taxon>
        <taxon>Saccharomycetales</taxon>
        <taxon>Saccharomycetaceae</taxon>
        <taxon>Eremothecium</taxon>
    </lineage>
</organism>